<comment type="caution">
    <text evidence="1">The sequence shown here is derived from an EMBL/GenBank/DDBJ whole genome shotgun (WGS) entry which is preliminary data.</text>
</comment>
<name>A0ACC1CP89_9NEOP</name>
<accession>A0ACC1CP89</accession>
<evidence type="ECO:0000313" key="2">
    <source>
        <dbReference type="Proteomes" id="UP000824533"/>
    </source>
</evidence>
<protein>
    <submittedName>
        <fullName evidence="1">Uncharacterized protein</fullName>
    </submittedName>
</protein>
<organism evidence="1 2">
    <name type="scientific">Dendrolimus kikuchii</name>
    <dbReference type="NCBI Taxonomy" id="765133"/>
    <lineage>
        <taxon>Eukaryota</taxon>
        <taxon>Metazoa</taxon>
        <taxon>Ecdysozoa</taxon>
        <taxon>Arthropoda</taxon>
        <taxon>Hexapoda</taxon>
        <taxon>Insecta</taxon>
        <taxon>Pterygota</taxon>
        <taxon>Neoptera</taxon>
        <taxon>Endopterygota</taxon>
        <taxon>Lepidoptera</taxon>
        <taxon>Glossata</taxon>
        <taxon>Ditrysia</taxon>
        <taxon>Bombycoidea</taxon>
        <taxon>Lasiocampidae</taxon>
        <taxon>Dendrolimus</taxon>
    </lineage>
</organism>
<gene>
    <name evidence="1" type="ORF">K1T71_011390</name>
</gene>
<sequence length="1681" mass="184339">MVTIVDDIDSLSLQEPIFKDVKYYLSGDVSERIMLLLQSGGADNTKYFSDYVTHLICGQNAADTDIDEAQDIYQIPAVTEHWVLACARLKKLAITKPYSPYKNKIFSNVTCCVSKVTVTDAKKLFALITFHGGRVKVNLDSQCTHLICGSASGTKYTAALNLPPSRIKIVTPDWVLESLRARIQAVAEVFHPKLLIVPQPPPKSMDRISAITGFDFEEGIAKNEVPTQNMAENKDDSTQALLDKLKQRMPWNHPPPSANSPTTSTPISSMGYTTTPMQTSSIMSKSIPQGIVTQNVQIQSSQSNNQHIQKFAQNTVVSQAGLMQNQQINLQQQQSYQSQQQPHGLSAIQIQQQKMLQQHQLKMQILQQQNKIANQQNQQFSQPNTSVSQMTQNLTGQLQQHIQGSQHHLQQPVQQTPTSMSSAQQQIENISQMLSQSANNLQQAQLNQQNLAMKQSLTLSQQSASQAVQNIAQQLAQSTQNLQNLQNAKMNQSLGQTQVINQQMMSSGQQLTSQNQNIIQQQTIQSLTNQQQNINMGVVNQGLVSSSQGQATQSVQLNQLVGSTGQQSVLGQQIQSVQQTIQSQQGTNVPVQGTWRQQNIQMVQNVQGQHQIIRNSLVQSRNPQSQVILQQQIMQTQQQALITNQQQQLSPQHTIQQAPQQILQQSIGGQGQPIGQHHQILVQKQQLLNSAGQQQIVQAPQQVLINQHTGQQQILVHGNQQVTLQGGQQIMSQGQIVHQGGQIVNQGQQIITQGTQQVLTQGGQHVITQQGQQHQVVIAQSSQQIVTQSGQQLIGQAVGQTQQVLSQLPQSPQSASQLTSGGGIQQIITHGGGQQIVSPGGQQIVQGGQAVSWQQQQYLQQRQPIAQPGAVGPRVSWTAGGGGRQLIHLDAQTHAQLQQMNPQQRAMFVAQLQKRRQLSIQRAAALAQQQPGVVAGAGGTQSPPGAPQSVTFIRSQIAPGLAQQQQVQWLQQQGARTTTIPAPSPAPPPHSPVGTVPAAGVTTGTSPGGGAVENQLQALHLQRQQQYQRLHQLQAQRDHVAHHHAAVKQVSPGVTQHVIGTTPLADQQVETALLTPTTPDQQQAGNALLVNPKTKTALANMLSIRLQGAATPAEHEPSAAGTLRLMTAAHAAGGAVRPPARLLLGPAHHPHQASPSVGTAAGVGVGVGVGGAVGVGVGVGNKVYAGAVRTPPARAQFYGHNPNLKLPPDLFLLGCVFHIVEYQQSWGTDRVARWGEAIQRRGGEVEGSYCARVTHVLCETQKHGVVMQALRDAKRCVTAYWLSDAMVRRGVVPPWQALHLPSMYAPRDRPARHHRAAISGWRDDERDRITFCIEHIGAKLTPYMTRDNTVLICKRAEGNKYRRAREWGIPVVTAAWLTDLLLGNMSALSQIENAKYQQFNLASPFRMDYSLVSHLMNAWKMPINITQDSHERAKRSAAAASNRRVKRPKLDPSPPPLPLPPNPSAPHPPLHLAPRVLFSAIPPHQQNKLAAIVRQLGGLVVTSATEATHLIMEKLVRTCKLVSCLVTVKHLLTPEWIIESQRLNKFADEARHGLRDEAFNKMFKCDISEVLLCGEQRKKLFEGVTFFMTPCVKPSKAALTEMIELCGGKVEKNRRSYVSIQEMHNQRPYSYLVLTVPNDLHLVYYLLQSEKTLNVVCSTEVVLSAIMRQKLEIEEFLVKID</sequence>
<reference evidence="1 2" key="1">
    <citation type="journal article" date="2021" name="Front. Genet.">
        <title>Chromosome-Level Genome Assembly Reveals Significant Gene Expansion in the Toll and IMD Signaling Pathways of Dendrolimus kikuchii.</title>
        <authorList>
            <person name="Zhou J."/>
            <person name="Wu P."/>
            <person name="Xiong Z."/>
            <person name="Liu N."/>
            <person name="Zhao N."/>
            <person name="Ji M."/>
            <person name="Qiu Y."/>
            <person name="Yang B."/>
        </authorList>
    </citation>
    <scope>NUCLEOTIDE SEQUENCE [LARGE SCALE GENOMIC DNA]</scope>
    <source>
        <strain evidence="1">Ann1</strain>
    </source>
</reference>
<keyword evidence="2" id="KW-1185">Reference proteome</keyword>
<dbReference type="EMBL" id="CM034406">
    <property type="protein sequence ID" value="KAJ0173214.1"/>
    <property type="molecule type" value="Genomic_DNA"/>
</dbReference>
<evidence type="ECO:0000313" key="1">
    <source>
        <dbReference type="EMBL" id="KAJ0173214.1"/>
    </source>
</evidence>
<proteinExistence type="predicted"/>
<dbReference type="Proteomes" id="UP000824533">
    <property type="component" value="Linkage Group LG20"/>
</dbReference>